<evidence type="ECO:0000313" key="3">
    <source>
        <dbReference type="Proteomes" id="UP001162480"/>
    </source>
</evidence>
<feature type="region of interest" description="Disordered" evidence="1">
    <location>
        <begin position="105"/>
        <end position="183"/>
    </location>
</feature>
<feature type="compositionally biased region" description="Basic and acidic residues" evidence="1">
    <location>
        <begin position="25"/>
        <end position="50"/>
    </location>
</feature>
<organism evidence="2 3">
    <name type="scientific">Octopus vulgaris</name>
    <name type="common">Common octopus</name>
    <dbReference type="NCBI Taxonomy" id="6645"/>
    <lineage>
        <taxon>Eukaryota</taxon>
        <taxon>Metazoa</taxon>
        <taxon>Spiralia</taxon>
        <taxon>Lophotrochozoa</taxon>
        <taxon>Mollusca</taxon>
        <taxon>Cephalopoda</taxon>
        <taxon>Coleoidea</taxon>
        <taxon>Octopodiformes</taxon>
        <taxon>Octopoda</taxon>
        <taxon>Incirrata</taxon>
        <taxon>Octopodidae</taxon>
        <taxon>Octopus</taxon>
    </lineage>
</organism>
<evidence type="ECO:0000256" key="1">
    <source>
        <dbReference type="SAM" id="MobiDB-lite"/>
    </source>
</evidence>
<feature type="region of interest" description="Disordered" evidence="1">
    <location>
        <begin position="247"/>
        <end position="266"/>
    </location>
</feature>
<name>A0AA36F281_OCTVU</name>
<feature type="compositionally biased region" description="Low complexity" evidence="1">
    <location>
        <begin position="105"/>
        <end position="123"/>
    </location>
</feature>
<sequence>MLNNRDDGSSEESSENPHRNMHMFNNRDDGSSEDHDEGHSMAHNVHDTHQYRGGHLVRPQYGGYGYDARNGNWASYASNGKEYGGVTAPINKNAEVISKKENGTHTNHAAHANGTAHANSTASKNDTSHTGPMKGTTHAKGSAAAKDSADTKKPQLFGRFASGENAASKAANATTEHEMARVDDTAFNPEADLTRVDDTAFNPDAALTSFVDTGFNPEAAFASSDDTPFNPKVAKILNSIKDEADTAIAENDTTNSSTSEAAKTDTEIGVDGKWKSHIDHWMNVSRVIVKLINYYAGVKLQNNAFVL</sequence>
<protein>
    <submittedName>
        <fullName evidence="2">Uncharacterized protein</fullName>
    </submittedName>
</protein>
<keyword evidence="3" id="KW-1185">Reference proteome</keyword>
<dbReference type="AlphaFoldDB" id="A0AA36F281"/>
<proteinExistence type="predicted"/>
<feature type="region of interest" description="Disordered" evidence="1">
    <location>
        <begin position="1"/>
        <end position="54"/>
    </location>
</feature>
<accession>A0AA36F281</accession>
<evidence type="ECO:0000313" key="2">
    <source>
        <dbReference type="EMBL" id="CAI9721792.1"/>
    </source>
</evidence>
<reference evidence="2" key="1">
    <citation type="submission" date="2023-08" db="EMBL/GenBank/DDBJ databases">
        <authorList>
            <person name="Alioto T."/>
            <person name="Alioto T."/>
            <person name="Gomez Garrido J."/>
        </authorList>
    </citation>
    <scope>NUCLEOTIDE SEQUENCE</scope>
</reference>
<dbReference type="EMBL" id="OX597817">
    <property type="protein sequence ID" value="CAI9721792.1"/>
    <property type="molecule type" value="Genomic_DNA"/>
</dbReference>
<feature type="compositionally biased region" description="Polar residues" evidence="1">
    <location>
        <begin position="251"/>
        <end position="261"/>
    </location>
</feature>
<dbReference type="Proteomes" id="UP001162480">
    <property type="component" value="Chromosome 4"/>
</dbReference>
<gene>
    <name evidence="2" type="ORF">OCTVUL_1B012789</name>
</gene>